<evidence type="ECO:0000313" key="3">
    <source>
        <dbReference type="EMBL" id="TWI07432.1"/>
    </source>
</evidence>
<comment type="similarity">
    <text evidence="1 2">Belongs to the Iojap/RsfS family.</text>
</comment>
<dbReference type="GO" id="GO:0043023">
    <property type="term" value="F:ribosomal large subunit binding"/>
    <property type="evidence" value="ECO:0007669"/>
    <property type="project" value="TreeGrafter"/>
</dbReference>
<dbReference type="NCBIfam" id="TIGR00090">
    <property type="entry name" value="rsfS_iojap_ybeB"/>
    <property type="match status" value="1"/>
</dbReference>
<dbReference type="PANTHER" id="PTHR21043:SF0">
    <property type="entry name" value="MITOCHONDRIAL ASSEMBLY OF RIBOSOMAL LARGE SUBUNIT PROTEIN 1"/>
    <property type="match status" value="1"/>
</dbReference>
<comment type="caution">
    <text evidence="3">The sequence shown here is derived from an EMBL/GenBank/DDBJ whole genome shotgun (WGS) entry which is preliminary data.</text>
</comment>
<keyword evidence="4" id="KW-1185">Reference proteome</keyword>
<dbReference type="AlphaFoldDB" id="A0A562LII2"/>
<keyword evidence="2" id="KW-0810">Translation regulation</keyword>
<evidence type="ECO:0000256" key="1">
    <source>
        <dbReference type="ARBA" id="ARBA00010574"/>
    </source>
</evidence>
<dbReference type="Pfam" id="PF02410">
    <property type="entry name" value="RsfS"/>
    <property type="match status" value="1"/>
</dbReference>
<comment type="subcellular location">
    <subcellularLocation>
        <location evidence="2">Cytoplasm</location>
    </subcellularLocation>
</comment>
<sequence>MSAGFGGRDTGKEWSLTTSVLSKSASTKSVLPKVAKPARKTSTKAAALEAQPDADKTLSLILSRLEDMKAEETVTIDLRGKSAYSDYMIVTTGRVNRHVGAIAENVTKSLKENGIKNIHVEGLPNCDWVLIDSGDVIVHVFRPEVREFYNLERLYTQGPGAAKAI</sequence>
<proteinExistence type="inferred from homology"/>
<accession>A0A562LII2</accession>
<dbReference type="Proteomes" id="UP000317176">
    <property type="component" value="Unassembled WGS sequence"/>
</dbReference>
<dbReference type="Gene3D" id="3.30.460.10">
    <property type="entry name" value="Beta Polymerase, domain 2"/>
    <property type="match status" value="1"/>
</dbReference>
<gene>
    <name evidence="2" type="primary">rsfS</name>
    <name evidence="3" type="ORF">IQ17_01782</name>
</gene>
<name>A0A562LII2_9BRAD</name>
<keyword evidence="2" id="KW-0963">Cytoplasm</keyword>
<dbReference type="HAMAP" id="MF_01477">
    <property type="entry name" value="Iojap_RsfS"/>
    <property type="match status" value="1"/>
</dbReference>
<dbReference type="GO" id="GO:0005737">
    <property type="term" value="C:cytoplasm"/>
    <property type="evidence" value="ECO:0007669"/>
    <property type="project" value="UniProtKB-SubCell"/>
</dbReference>
<protein>
    <recommendedName>
        <fullName evidence="2">Ribosomal silencing factor RsfS</fullName>
    </recommendedName>
</protein>
<dbReference type="InterPro" id="IPR004394">
    <property type="entry name" value="Iojap/RsfS/C7orf30"/>
</dbReference>
<comment type="function">
    <text evidence="2">Functions as a ribosomal silencing factor. Interacts with ribosomal protein uL14 (rplN), blocking formation of intersubunit bridge B8. Prevents association of the 30S and 50S ribosomal subunits and the formation of functional ribosomes, thus repressing translation.</text>
</comment>
<dbReference type="GO" id="GO:0042256">
    <property type="term" value="P:cytosolic ribosome assembly"/>
    <property type="evidence" value="ECO:0007669"/>
    <property type="project" value="UniProtKB-UniRule"/>
</dbReference>
<dbReference type="GO" id="GO:0090071">
    <property type="term" value="P:negative regulation of ribosome biogenesis"/>
    <property type="evidence" value="ECO:0007669"/>
    <property type="project" value="UniProtKB-UniRule"/>
</dbReference>
<organism evidence="3 4">
    <name type="scientific">Bradyrhizobium daqingense</name>
    <dbReference type="NCBI Taxonomy" id="993502"/>
    <lineage>
        <taxon>Bacteria</taxon>
        <taxon>Pseudomonadati</taxon>
        <taxon>Pseudomonadota</taxon>
        <taxon>Alphaproteobacteria</taxon>
        <taxon>Hyphomicrobiales</taxon>
        <taxon>Nitrobacteraceae</taxon>
        <taxon>Bradyrhizobium</taxon>
    </lineage>
</organism>
<comment type="subunit">
    <text evidence="2">Interacts with ribosomal protein uL14 (rplN).</text>
</comment>
<dbReference type="PANTHER" id="PTHR21043">
    <property type="entry name" value="IOJAP SUPERFAMILY ORTHOLOG"/>
    <property type="match status" value="1"/>
</dbReference>
<dbReference type="GO" id="GO:0017148">
    <property type="term" value="P:negative regulation of translation"/>
    <property type="evidence" value="ECO:0007669"/>
    <property type="project" value="UniProtKB-UniRule"/>
</dbReference>
<evidence type="ECO:0000313" key="4">
    <source>
        <dbReference type="Proteomes" id="UP000317176"/>
    </source>
</evidence>
<dbReference type="InterPro" id="IPR043519">
    <property type="entry name" value="NT_sf"/>
</dbReference>
<dbReference type="EMBL" id="VLKL01000004">
    <property type="protein sequence ID" value="TWI07432.1"/>
    <property type="molecule type" value="Genomic_DNA"/>
</dbReference>
<evidence type="ECO:0000256" key="2">
    <source>
        <dbReference type="HAMAP-Rule" id="MF_01477"/>
    </source>
</evidence>
<reference evidence="3 4" key="1">
    <citation type="journal article" date="2015" name="Stand. Genomic Sci.">
        <title>Genomic Encyclopedia of Bacterial and Archaeal Type Strains, Phase III: the genomes of soil and plant-associated and newly described type strains.</title>
        <authorList>
            <person name="Whitman W.B."/>
            <person name="Woyke T."/>
            <person name="Klenk H.P."/>
            <person name="Zhou Y."/>
            <person name="Lilburn T.G."/>
            <person name="Beck B.J."/>
            <person name="De Vos P."/>
            <person name="Vandamme P."/>
            <person name="Eisen J.A."/>
            <person name="Garrity G."/>
            <person name="Hugenholtz P."/>
            <person name="Kyrpides N.C."/>
        </authorList>
    </citation>
    <scope>NUCLEOTIDE SEQUENCE [LARGE SCALE GENOMIC DNA]</scope>
    <source>
        <strain evidence="3 4">CGMCC 1.10947</strain>
    </source>
</reference>
<dbReference type="SUPFAM" id="SSF81301">
    <property type="entry name" value="Nucleotidyltransferase"/>
    <property type="match status" value="1"/>
</dbReference>
<keyword evidence="2" id="KW-0678">Repressor</keyword>